<proteinExistence type="predicted"/>
<dbReference type="PANTHER" id="PTHR30592">
    <property type="entry name" value="FORMATE DEHYDROGENASE"/>
    <property type="match status" value="1"/>
</dbReference>
<accession>A0A0S7XLM0</accession>
<feature type="compositionally biased region" description="Basic and acidic residues" evidence="3">
    <location>
        <begin position="1"/>
        <end position="16"/>
    </location>
</feature>
<dbReference type="InterPro" id="IPR003786">
    <property type="entry name" value="FdhD"/>
</dbReference>
<dbReference type="EMBL" id="LIZY01000086">
    <property type="protein sequence ID" value="KPJ63377.1"/>
    <property type="molecule type" value="Genomic_DNA"/>
</dbReference>
<name>A0A0S7XLM0_9BACT</name>
<evidence type="ECO:0000256" key="2">
    <source>
        <dbReference type="ARBA" id="ARBA00023150"/>
    </source>
</evidence>
<reference evidence="4 5" key="1">
    <citation type="journal article" date="2015" name="Microbiome">
        <title>Genomic resolution of linkages in carbon, nitrogen, and sulfur cycling among widespread estuary sediment bacteria.</title>
        <authorList>
            <person name="Baker B.J."/>
            <person name="Lazar C.S."/>
            <person name="Teske A.P."/>
            <person name="Dick G.J."/>
        </authorList>
    </citation>
    <scope>NUCLEOTIDE SEQUENCE [LARGE SCALE GENOMIC DNA]</scope>
    <source>
        <strain evidence="4">DG_56</strain>
    </source>
</reference>
<dbReference type="Pfam" id="PF02634">
    <property type="entry name" value="FdhD-NarQ"/>
    <property type="match status" value="1"/>
</dbReference>
<evidence type="ECO:0000256" key="3">
    <source>
        <dbReference type="SAM" id="MobiDB-lite"/>
    </source>
</evidence>
<evidence type="ECO:0000313" key="4">
    <source>
        <dbReference type="EMBL" id="KPJ63377.1"/>
    </source>
</evidence>
<organism evidence="4 5">
    <name type="scientific">candidate division KD3-62 bacterium DG_56</name>
    <dbReference type="NCBI Taxonomy" id="1704032"/>
    <lineage>
        <taxon>Bacteria</taxon>
        <taxon>candidate division KD3-62</taxon>
    </lineage>
</organism>
<comment type="caution">
    <text evidence="4">The sequence shown here is derived from an EMBL/GenBank/DDBJ whole genome shotgun (WGS) entry which is preliminary data.</text>
</comment>
<dbReference type="GO" id="GO:0006777">
    <property type="term" value="P:Mo-molybdopterin cofactor biosynthetic process"/>
    <property type="evidence" value="ECO:0007669"/>
    <property type="project" value="UniProtKB-KW"/>
</dbReference>
<gene>
    <name evidence="4" type="ORF">AMK68_03955</name>
</gene>
<evidence type="ECO:0000313" key="5">
    <source>
        <dbReference type="Proteomes" id="UP000052020"/>
    </source>
</evidence>
<keyword evidence="1" id="KW-0963">Cytoplasm</keyword>
<dbReference type="InterPro" id="IPR016193">
    <property type="entry name" value="Cytidine_deaminase-like"/>
</dbReference>
<feature type="region of interest" description="Disordered" evidence="3">
    <location>
        <begin position="1"/>
        <end position="25"/>
    </location>
</feature>
<protein>
    <submittedName>
        <fullName evidence="4">Uncharacterized protein</fullName>
    </submittedName>
</protein>
<dbReference type="SUPFAM" id="SSF53927">
    <property type="entry name" value="Cytidine deaminase-like"/>
    <property type="match status" value="1"/>
</dbReference>
<sequence>MNHETDERPTSRDLKMTRVTPAGAEAKADRVVVEWPVLIHANGVPVGLLMALPGHERELAAGFALTEGIISNRDDLLGLEACAQPREEGAAEG</sequence>
<dbReference type="PANTHER" id="PTHR30592:SF1">
    <property type="entry name" value="SULFUR CARRIER PROTEIN FDHD"/>
    <property type="match status" value="1"/>
</dbReference>
<dbReference type="GO" id="GO:0016783">
    <property type="term" value="F:sulfurtransferase activity"/>
    <property type="evidence" value="ECO:0007669"/>
    <property type="project" value="InterPro"/>
</dbReference>
<feature type="non-terminal residue" evidence="4">
    <location>
        <position position="93"/>
    </location>
</feature>
<keyword evidence="2" id="KW-0501">Molybdenum cofactor biosynthesis</keyword>
<dbReference type="Proteomes" id="UP000052020">
    <property type="component" value="Unassembled WGS sequence"/>
</dbReference>
<dbReference type="Gene3D" id="3.10.20.10">
    <property type="match status" value="1"/>
</dbReference>
<dbReference type="AlphaFoldDB" id="A0A0S7XLM0"/>
<evidence type="ECO:0000256" key="1">
    <source>
        <dbReference type="ARBA" id="ARBA00022490"/>
    </source>
</evidence>